<dbReference type="InterPro" id="IPR013780">
    <property type="entry name" value="Glyco_hydro_b"/>
</dbReference>
<sequence length="1931" mass="220836">MQFSRVIIVCFSFVFTVQAKPHLFSLNDTLGCGYQVCPATDPNKINVHLIPHSHDDLGWLKTVDEYFNDQTYYLHRWWEMQDDATKENVKRLINEGRLEIINGGWSMNDEANTHYQGTIDQFTLGHKWLYETFGECGLTKTGWQIDPFGHSREQASIYSQMGFDSFIFMRYDYRDQAKRKSHRTMDLLWRGSDNLGKDSNIFTSTFTRGTYAWPPGFCYDISCGDAEIVTDEDSSDFNWNQVVSDFAGYIADQVQYYPTNNLFITMGDDVHYTQAQKNFANIDKLISGFKKYNPNIYGKELNVFYSTPSCYAKAVNEYVIRENAVLDHKTDDFMPLISENDGCWTGFFTSRPTSKRYERISNHYLQATKQLIALAGLPQELSFNLANAVGVMQHHDAITGTELQAVEKDYHRSLYAGIFESVQHISKALTKLLGIEQDIDLHYCAWANVSICHETKEGNFRILLYNPLGRTVTEYVQVPVDDGAWTVTDPEVKKILMFKAENIPPLGYKVYEVAKTGDVSELSNQTQAIADRNKIGFEKNYVILDEETGFIKTMAINGFELNVTPKVMFYYSDYGSGAYMFKPDVNRRDPVSFSDKVENQITTSDLSIEIRQEMRDWGIMTIRIYQDTDYIENDWLAGPVDVGDGSGRDVIIKYTTDLATAGTFYTDSNSRELIKRQRNFRPTFNYTNGEPQSGNYYPVTTRMVLRDEDRGVQFAVIIDRAQGGSSLNDGELELMVHRATLRDEFGGEHLYEMEYGTGLVARGSHYLTFGPVNSERNIYPLLCSSPNNAVPEKAKSFLNQDLPDNVHLLTIQRWNDDANTYLIRLEHFLEKDDDSNLSTEVEIDLENLFTVFTIVSAEERTLNGVTPLRDVSRMNWPQLNDEEERVLGMKNRSLRDDTDLKIALAPMQIRTCAQIFSMTRWLLLALSVYGIYGNPVDFTDDIPVCGYDSCHSIDHEKINIHLVPHSHDDVGWLRTVDQYFYYQVQYIISSVVSALLENPNRRFIQVETAYFYMWWNLQKDETKSQVKQLINEGRLEIINGAWSMNDEANVHYQSTIDQYTLALKFLEDALGKCARPRMGWQIDPFGHSREHASLLSQFGMDGVFFARVDYRDKSKRMRKKTMDMLWTGSANLGSDTNIFTSVLYKHYSAPGGFCFDVTCNDQPIIVDPASPIYNWKSRVDSFADYVRQMLQSYPTRHVLIPFGDDFKWEAALNSYINLDRLIEGFDKFNITINKLPVNIIYSTPSCYAKAVRDYVEEYNVTLEVKTDDFFPYADTSTTVWSGYFTSRPTSKRLERFANNLHQVAKQITAFGNKPADTNLQLSRAMGVMQHHDAITGTEKTAVEIDYHRSLVKGMNIAISNISTTLSAILGLDKDLNLKSCLLSNVSICAESSGDNFNLLVYNPLSRSASHYIQVPVNDGEWKITGPSGEVIEGFLSNPIRNFDYITQDTRKETLNKVLFFRAESLPPLGYNVYNFQRVSLVSKSKEENVVDVGQIGFSDRYINMNLHTRLLESITLNNVTLNVSQDMYFYNSTTQSGAYIFQPNSNSSIRFGDPTDLIITEGGNVKEVKQIWNDYVTQIIRVFKDEDFVEFDWVIGPALSTTSGDYFSKTVIFYLRDVKVQTQISYYVYLTGKTAQAVGANGFGKEIITRYTTNLDSNEEFYTDSNGREMIYRKTNYRPTYTYTDTEPVADNYYPVNTKILIKDDTTEFAVLTDRSEGGSSLNSGEIELMLTRNLLHDDNRGVGEFLNESEYNQGLVVRGSHFVTLGKSLDGNGGRTMAAVERDIAQRKLLQPWVFFTPEDVSVKQLSFLNKELPENVHLLTLETWNDSDNTFLLRLEHILEKDEDPTLSQEVTVDISDLFSTFKIKSMKEYLLAGNTPLEESTRLKWAQVTKPEDESSPLSMQNRLARDITDLNITLAPMQIRTFIATVE</sequence>
<dbReference type="SUPFAM" id="SSF88688">
    <property type="entry name" value="Families 57/38 glycoside transferase middle domain"/>
    <property type="match status" value="2"/>
</dbReference>
<dbReference type="InterPro" id="IPR011013">
    <property type="entry name" value="Gal_mutarotase_sf_dom"/>
</dbReference>
<dbReference type="Gene3D" id="2.60.40.1360">
    <property type="match status" value="2"/>
</dbReference>
<dbReference type="InterPro" id="IPR000602">
    <property type="entry name" value="Glyco_hydro_38_N"/>
</dbReference>
<dbReference type="Gene3D" id="1.20.1270.50">
    <property type="entry name" value="Glycoside hydrolase family 38, central domain"/>
    <property type="match status" value="4"/>
</dbReference>
<dbReference type="InterPro" id="IPR011682">
    <property type="entry name" value="Glyco_hydro_38_C"/>
</dbReference>
<dbReference type="InterPro" id="IPR015341">
    <property type="entry name" value="Glyco_hydro_38_cen"/>
</dbReference>
<dbReference type="Gene3D" id="2.70.98.30">
    <property type="entry name" value="Golgi alpha-mannosidase II, domain 4"/>
    <property type="match status" value="2"/>
</dbReference>
<evidence type="ECO:0000259" key="12">
    <source>
        <dbReference type="SMART" id="SM00872"/>
    </source>
</evidence>
<proteinExistence type="inferred from homology"/>
<dbReference type="EMBL" id="JAPWTJ010000142">
    <property type="protein sequence ID" value="KAJ8982145.1"/>
    <property type="molecule type" value="Genomic_DNA"/>
</dbReference>
<protein>
    <recommendedName>
        <fullName evidence="4">alpha-mannosidase</fullName>
        <ecNumber evidence="4">3.2.1.24</ecNumber>
    </recommendedName>
</protein>
<dbReference type="InterPro" id="IPR011330">
    <property type="entry name" value="Glyco_hydro/deAcase_b/a-brl"/>
</dbReference>
<keyword evidence="7" id="KW-0862">Zinc</keyword>
<dbReference type="Pfam" id="PF09261">
    <property type="entry name" value="Alpha-mann_mid"/>
    <property type="match status" value="2"/>
</dbReference>
<comment type="catalytic activity">
    <reaction evidence="1">
        <text>Hydrolysis of terminal, non-reducing alpha-D-mannose residues in alpha-D-mannosides.</text>
        <dbReference type="EC" id="3.2.1.24"/>
    </reaction>
</comment>
<feature type="domain" description="Glycoside hydrolase family 38 central" evidence="12">
    <location>
        <begin position="1278"/>
        <end position="1350"/>
    </location>
</feature>
<dbReference type="InterPro" id="IPR037094">
    <property type="entry name" value="Glyco_hydro_38_cen_sf"/>
</dbReference>
<comment type="cofactor">
    <cofactor evidence="2">
        <name>Zn(2+)</name>
        <dbReference type="ChEBI" id="CHEBI:29105"/>
    </cofactor>
</comment>
<dbReference type="InterPro" id="IPR027291">
    <property type="entry name" value="Glyco_hydro_38_N_sf"/>
</dbReference>
<dbReference type="SUPFAM" id="SSF88713">
    <property type="entry name" value="Glycoside hydrolase/deacetylase"/>
    <property type="match status" value="2"/>
</dbReference>
<dbReference type="CDD" id="cd10810">
    <property type="entry name" value="GH38N_AMII_LAM_like"/>
    <property type="match status" value="1"/>
</dbReference>
<feature type="signal peptide" evidence="11">
    <location>
        <begin position="1"/>
        <end position="19"/>
    </location>
</feature>
<gene>
    <name evidence="13" type="ORF">NQ317_011291</name>
</gene>
<evidence type="ECO:0000313" key="14">
    <source>
        <dbReference type="Proteomes" id="UP001162164"/>
    </source>
</evidence>
<keyword evidence="6" id="KW-0378">Hydrolase</keyword>
<dbReference type="PANTHER" id="PTHR11607">
    <property type="entry name" value="ALPHA-MANNOSIDASE"/>
    <property type="match status" value="1"/>
</dbReference>
<keyword evidence="11" id="KW-0732">Signal</keyword>
<dbReference type="Gene3D" id="3.20.110.10">
    <property type="entry name" value="Glycoside hydrolase 38, N terminal domain"/>
    <property type="match status" value="2"/>
</dbReference>
<keyword evidence="10" id="KW-0326">Glycosidase</keyword>
<dbReference type="SMART" id="SM00872">
    <property type="entry name" value="Alpha-mann_mid"/>
    <property type="match status" value="2"/>
</dbReference>
<dbReference type="Pfam" id="PF07748">
    <property type="entry name" value="Glyco_hydro_38C"/>
    <property type="match status" value="2"/>
</dbReference>
<dbReference type="Pfam" id="PF01074">
    <property type="entry name" value="Glyco_hydro_38N"/>
    <property type="match status" value="2"/>
</dbReference>
<dbReference type="SUPFAM" id="SSF74650">
    <property type="entry name" value="Galactose mutarotase-like"/>
    <property type="match status" value="2"/>
</dbReference>
<name>A0ABQ9JXX8_9CUCU</name>
<evidence type="ECO:0000256" key="6">
    <source>
        <dbReference type="ARBA" id="ARBA00022801"/>
    </source>
</evidence>
<feature type="domain" description="Glycoside hydrolase family 38 central" evidence="12">
    <location>
        <begin position="342"/>
        <end position="414"/>
    </location>
</feature>
<organism evidence="13 14">
    <name type="scientific">Molorchus minor</name>
    <dbReference type="NCBI Taxonomy" id="1323400"/>
    <lineage>
        <taxon>Eukaryota</taxon>
        <taxon>Metazoa</taxon>
        <taxon>Ecdysozoa</taxon>
        <taxon>Arthropoda</taxon>
        <taxon>Hexapoda</taxon>
        <taxon>Insecta</taxon>
        <taxon>Pterygota</taxon>
        <taxon>Neoptera</taxon>
        <taxon>Endopterygota</taxon>
        <taxon>Coleoptera</taxon>
        <taxon>Polyphaga</taxon>
        <taxon>Cucujiformia</taxon>
        <taxon>Chrysomeloidea</taxon>
        <taxon>Cerambycidae</taxon>
        <taxon>Lamiinae</taxon>
        <taxon>Monochamini</taxon>
        <taxon>Molorchus</taxon>
    </lineage>
</organism>
<dbReference type="Gene3D" id="2.60.40.1180">
    <property type="entry name" value="Golgi alpha-mannosidase II"/>
    <property type="match status" value="2"/>
</dbReference>
<evidence type="ECO:0000256" key="11">
    <source>
        <dbReference type="SAM" id="SignalP"/>
    </source>
</evidence>
<comment type="caution">
    <text evidence="13">The sequence shown here is derived from an EMBL/GenBank/DDBJ whole genome shotgun (WGS) entry which is preliminary data.</text>
</comment>
<evidence type="ECO:0000256" key="10">
    <source>
        <dbReference type="ARBA" id="ARBA00023295"/>
    </source>
</evidence>
<evidence type="ECO:0000256" key="1">
    <source>
        <dbReference type="ARBA" id="ARBA00000365"/>
    </source>
</evidence>
<evidence type="ECO:0000256" key="2">
    <source>
        <dbReference type="ARBA" id="ARBA00001947"/>
    </source>
</evidence>
<dbReference type="Pfam" id="PF17677">
    <property type="entry name" value="Glyco_hydro38C2"/>
    <property type="match status" value="2"/>
</dbReference>
<evidence type="ECO:0000313" key="13">
    <source>
        <dbReference type="EMBL" id="KAJ8982145.1"/>
    </source>
</evidence>
<keyword evidence="5" id="KW-0479">Metal-binding</keyword>
<evidence type="ECO:0000256" key="7">
    <source>
        <dbReference type="ARBA" id="ARBA00022833"/>
    </source>
</evidence>
<dbReference type="EC" id="3.2.1.24" evidence="4"/>
<accession>A0ABQ9JXX8</accession>
<evidence type="ECO:0000256" key="9">
    <source>
        <dbReference type="ARBA" id="ARBA00023180"/>
    </source>
</evidence>
<dbReference type="InterPro" id="IPR050843">
    <property type="entry name" value="Glycosyl_Hydrlase_38"/>
</dbReference>
<keyword evidence="9" id="KW-0325">Glycoprotein</keyword>
<evidence type="ECO:0000256" key="3">
    <source>
        <dbReference type="ARBA" id="ARBA00009792"/>
    </source>
</evidence>
<reference evidence="13" key="1">
    <citation type="journal article" date="2023" name="Insect Mol. Biol.">
        <title>Genome sequencing provides insights into the evolution of gene families encoding plant cell wall-degrading enzymes in longhorned beetles.</title>
        <authorList>
            <person name="Shin N.R."/>
            <person name="Okamura Y."/>
            <person name="Kirsch R."/>
            <person name="Pauchet Y."/>
        </authorList>
    </citation>
    <scope>NUCLEOTIDE SEQUENCE</scope>
    <source>
        <strain evidence="13">MMC_N1</strain>
    </source>
</reference>
<comment type="similarity">
    <text evidence="3">Belongs to the glycosyl hydrolase 38 family.</text>
</comment>
<keyword evidence="14" id="KW-1185">Reference proteome</keyword>
<dbReference type="InterPro" id="IPR028995">
    <property type="entry name" value="Glyco_hydro_57/38_cen_sf"/>
</dbReference>
<keyword evidence="8" id="KW-1015">Disulfide bond</keyword>
<evidence type="ECO:0000256" key="5">
    <source>
        <dbReference type="ARBA" id="ARBA00022723"/>
    </source>
</evidence>
<dbReference type="InterPro" id="IPR041147">
    <property type="entry name" value="GH38_C"/>
</dbReference>
<evidence type="ECO:0000256" key="8">
    <source>
        <dbReference type="ARBA" id="ARBA00023157"/>
    </source>
</evidence>
<evidence type="ECO:0000256" key="4">
    <source>
        <dbReference type="ARBA" id="ARBA00012752"/>
    </source>
</evidence>
<feature type="chain" id="PRO_5046615636" description="alpha-mannosidase" evidence="11">
    <location>
        <begin position="20"/>
        <end position="1931"/>
    </location>
</feature>
<dbReference type="PANTHER" id="PTHR11607:SF3">
    <property type="entry name" value="LYSOSOMAL ALPHA-MANNOSIDASE"/>
    <property type="match status" value="1"/>
</dbReference>
<dbReference type="Proteomes" id="UP001162164">
    <property type="component" value="Unassembled WGS sequence"/>
</dbReference>